<evidence type="ECO:0000256" key="2">
    <source>
        <dbReference type="ARBA" id="ARBA00022741"/>
    </source>
</evidence>
<dbReference type="EMBL" id="MPUH01000009">
    <property type="protein sequence ID" value="OMJ95629.1"/>
    <property type="molecule type" value="Genomic_DNA"/>
</dbReference>
<dbReference type="InterPro" id="IPR000719">
    <property type="entry name" value="Prot_kinase_dom"/>
</dbReference>
<dbReference type="FunFam" id="1.10.510.10:FF:000571">
    <property type="entry name" value="Maternal embryonic leucine zipper kinase"/>
    <property type="match status" value="1"/>
</dbReference>
<dbReference type="PROSITE" id="PS00108">
    <property type="entry name" value="PROTEIN_KINASE_ST"/>
    <property type="match status" value="1"/>
</dbReference>
<keyword evidence="5" id="KW-0418">Kinase</keyword>
<keyword evidence="8" id="KW-1185">Reference proteome</keyword>
<comment type="similarity">
    <text evidence="5">Belongs to the protein kinase superfamily.</text>
</comment>
<evidence type="ECO:0000313" key="7">
    <source>
        <dbReference type="EMBL" id="OMJ95629.1"/>
    </source>
</evidence>
<comment type="subunit">
    <text evidence="1">Monomer.</text>
</comment>
<dbReference type="InterPro" id="IPR017441">
    <property type="entry name" value="Protein_kinase_ATP_BS"/>
</dbReference>
<proteinExistence type="inferred from homology"/>
<dbReference type="PROSITE" id="PS00107">
    <property type="entry name" value="PROTEIN_KINASE_ATP"/>
    <property type="match status" value="1"/>
</dbReference>
<dbReference type="PANTHER" id="PTHR24346">
    <property type="entry name" value="MAP/MICROTUBULE AFFINITY-REGULATING KINASE"/>
    <property type="match status" value="1"/>
</dbReference>
<dbReference type="PROSITE" id="PS50011">
    <property type="entry name" value="PROTEIN_KINASE_DOM"/>
    <property type="match status" value="1"/>
</dbReference>
<name>A0A1R2D2Y8_9CILI</name>
<dbReference type="SMART" id="SM00220">
    <property type="entry name" value="S_TKc"/>
    <property type="match status" value="1"/>
</dbReference>
<dbReference type="CDD" id="cd14003">
    <property type="entry name" value="STKc_AMPK-like"/>
    <property type="match status" value="1"/>
</dbReference>
<dbReference type="InterPro" id="IPR011009">
    <property type="entry name" value="Kinase-like_dom_sf"/>
</dbReference>
<keyword evidence="5" id="KW-0723">Serine/threonine-protein kinase</keyword>
<sequence>MNSDSNRTVKTFTPLNLKCKLETTTPRVRTAFTPITNTYAHKAPSAKNIFMPIEENTTKFTTKLIKKNTLAMNLLFPVRTKTMPIISPTSELNDIVTSNIEKYEMGKILGKGAYAVVKICVNLLDKEKYAIKSYDKYKLREPHRRRNIRREIQVMKMLDHPNIVKMYEAIKSPKQVHIVQEYFPGFSLGNFMKSRISKRLPESEARMVFKQLLDAIDYMHSLNVCHRDIKLDNILINSKLKIKLIDFGFSTVNELRSKVFCGTPSYMALEIINRKEYLTQPADIWAMGVVLHAILSGLFPFRGITDKDLYHRISEGVKDLPDTIPALAKRLIIRMLSPNPLKRPSTKDILRDPWILDQSNHIAQISKLCRSPSTER</sequence>
<dbReference type="Gene3D" id="1.10.510.10">
    <property type="entry name" value="Transferase(Phosphotransferase) domain 1"/>
    <property type="match status" value="1"/>
</dbReference>
<evidence type="ECO:0000256" key="1">
    <source>
        <dbReference type="ARBA" id="ARBA00011245"/>
    </source>
</evidence>
<evidence type="ECO:0000256" key="3">
    <source>
        <dbReference type="ARBA" id="ARBA00022840"/>
    </source>
</evidence>
<dbReference type="AlphaFoldDB" id="A0A1R2D2Y8"/>
<dbReference type="InterPro" id="IPR008271">
    <property type="entry name" value="Ser/Thr_kinase_AS"/>
</dbReference>
<evidence type="ECO:0000256" key="5">
    <source>
        <dbReference type="RuleBase" id="RU000304"/>
    </source>
</evidence>
<gene>
    <name evidence="7" type="ORF">SteCoe_870</name>
</gene>
<evidence type="ECO:0000256" key="4">
    <source>
        <dbReference type="PROSITE-ProRule" id="PRU10141"/>
    </source>
</evidence>
<accession>A0A1R2D2Y8</accession>
<organism evidence="7 8">
    <name type="scientific">Stentor coeruleus</name>
    <dbReference type="NCBI Taxonomy" id="5963"/>
    <lineage>
        <taxon>Eukaryota</taxon>
        <taxon>Sar</taxon>
        <taxon>Alveolata</taxon>
        <taxon>Ciliophora</taxon>
        <taxon>Postciliodesmatophora</taxon>
        <taxon>Heterotrichea</taxon>
        <taxon>Heterotrichida</taxon>
        <taxon>Stentoridae</taxon>
        <taxon>Stentor</taxon>
    </lineage>
</organism>
<dbReference type="GO" id="GO:0004674">
    <property type="term" value="F:protein serine/threonine kinase activity"/>
    <property type="evidence" value="ECO:0007669"/>
    <property type="project" value="UniProtKB-KW"/>
</dbReference>
<comment type="caution">
    <text evidence="7">The sequence shown here is derived from an EMBL/GenBank/DDBJ whole genome shotgun (WGS) entry which is preliminary data.</text>
</comment>
<feature type="binding site" evidence="4">
    <location>
        <position position="132"/>
    </location>
    <ligand>
        <name>ATP</name>
        <dbReference type="ChEBI" id="CHEBI:30616"/>
    </ligand>
</feature>
<keyword evidence="5" id="KW-0808">Transferase</keyword>
<keyword evidence="3 4" id="KW-0067">ATP-binding</keyword>
<dbReference type="Pfam" id="PF00069">
    <property type="entry name" value="Pkinase"/>
    <property type="match status" value="1"/>
</dbReference>
<dbReference type="GO" id="GO:0005737">
    <property type="term" value="C:cytoplasm"/>
    <property type="evidence" value="ECO:0007669"/>
    <property type="project" value="TreeGrafter"/>
</dbReference>
<evidence type="ECO:0000259" key="6">
    <source>
        <dbReference type="PROSITE" id="PS50011"/>
    </source>
</evidence>
<reference evidence="7 8" key="1">
    <citation type="submission" date="2016-11" db="EMBL/GenBank/DDBJ databases">
        <title>The macronuclear genome of Stentor coeruleus: a giant cell with tiny introns.</title>
        <authorList>
            <person name="Slabodnick M."/>
            <person name="Ruby J.G."/>
            <person name="Reiff S.B."/>
            <person name="Swart E.C."/>
            <person name="Gosai S."/>
            <person name="Prabakaran S."/>
            <person name="Witkowska E."/>
            <person name="Larue G.E."/>
            <person name="Fisher S."/>
            <person name="Freeman R.M."/>
            <person name="Gunawardena J."/>
            <person name="Chu W."/>
            <person name="Stover N.A."/>
            <person name="Gregory B.D."/>
            <person name="Nowacki M."/>
            <person name="Derisi J."/>
            <person name="Roy S.W."/>
            <person name="Marshall W.F."/>
            <person name="Sood P."/>
        </authorList>
    </citation>
    <scope>NUCLEOTIDE SEQUENCE [LARGE SCALE GENOMIC DNA]</scope>
    <source>
        <strain evidence="7">WM001</strain>
    </source>
</reference>
<dbReference type="OrthoDB" id="449424at2759"/>
<dbReference type="FunFam" id="3.30.200.20:FF:000042">
    <property type="entry name" value="Aurora kinase A"/>
    <property type="match status" value="1"/>
</dbReference>
<feature type="domain" description="Protein kinase" evidence="6">
    <location>
        <begin position="103"/>
        <end position="355"/>
    </location>
</feature>
<dbReference type="SUPFAM" id="SSF56112">
    <property type="entry name" value="Protein kinase-like (PK-like)"/>
    <property type="match status" value="1"/>
</dbReference>
<protein>
    <recommendedName>
        <fullName evidence="6">Protein kinase domain-containing protein</fullName>
    </recommendedName>
</protein>
<dbReference type="Proteomes" id="UP000187209">
    <property type="component" value="Unassembled WGS sequence"/>
</dbReference>
<dbReference type="GO" id="GO:0035556">
    <property type="term" value="P:intracellular signal transduction"/>
    <property type="evidence" value="ECO:0007669"/>
    <property type="project" value="TreeGrafter"/>
</dbReference>
<dbReference type="GO" id="GO:0005524">
    <property type="term" value="F:ATP binding"/>
    <property type="evidence" value="ECO:0007669"/>
    <property type="project" value="UniProtKB-UniRule"/>
</dbReference>
<evidence type="ECO:0000313" key="8">
    <source>
        <dbReference type="Proteomes" id="UP000187209"/>
    </source>
</evidence>
<dbReference type="PANTHER" id="PTHR24346:SF30">
    <property type="entry name" value="MATERNAL EMBRYONIC LEUCINE ZIPPER KINASE"/>
    <property type="match status" value="1"/>
</dbReference>
<keyword evidence="2 4" id="KW-0547">Nucleotide-binding</keyword>